<organism evidence="1 2">
    <name type="scientific">Clathrus columnatus</name>
    <dbReference type="NCBI Taxonomy" id="1419009"/>
    <lineage>
        <taxon>Eukaryota</taxon>
        <taxon>Fungi</taxon>
        <taxon>Dikarya</taxon>
        <taxon>Basidiomycota</taxon>
        <taxon>Agaricomycotina</taxon>
        <taxon>Agaricomycetes</taxon>
        <taxon>Phallomycetidae</taxon>
        <taxon>Phallales</taxon>
        <taxon>Clathraceae</taxon>
        <taxon>Clathrus</taxon>
    </lineage>
</organism>
<reference evidence="1" key="1">
    <citation type="submission" date="2021-10" db="EMBL/GenBank/DDBJ databases">
        <title>De novo Genome Assembly of Clathrus columnatus (Basidiomycota, Fungi) Using Illumina and Nanopore Sequence Data.</title>
        <authorList>
            <person name="Ogiso-Tanaka E."/>
            <person name="Itagaki H."/>
            <person name="Hosoya T."/>
            <person name="Hosaka K."/>
        </authorList>
    </citation>
    <scope>NUCLEOTIDE SEQUENCE</scope>
    <source>
        <strain evidence="1">MO-923</strain>
    </source>
</reference>
<protein>
    <submittedName>
        <fullName evidence="1">Uncharacterized protein</fullName>
    </submittedName>
</protein>
<dbReference type="AlphaFoldDB" id="A0AAV5AA30"/>
<gene>
    <name evidence="1" type="ORF">Clacol_004254</name>
</gene>
<dbReference type="EMBL" id="BPWL01000004">
    <property type="protein sequence ID" value="GJJ10028.1"/>
    <property type="molecule type" value="Genomic_DNA"/>
</dbReference>
<proteinExistence type="predicted"/>
<dbReference type="Proteomes" id="UP001050691">
    <property type="component" value="Unassembled WGS sequence"/>
</dbReference>
<keyword evidence="2" id="KW-1185">Reference proteome</keyword>
<comment type="caution">
    <text evidence="1">The sequence shown here is derived from an EMBL/GenBank/DDBJ whole genome shotgun (WGS) entry which is preliminary data.</text>
</comment>
<name>A0AAV5AA30_9AGAM</name>
<sequence length="203" mass="23493">MLTLYYPQLYPREHTGLVGTTLQLFSQQNFTKHESSPGHLDNLVLKKHLDGLARSIGKEFFPPSIELERFGKLRLKNKHVLRTALIELPETEDSVRRYYRWFKGITDGAHVYGEALAFYKFIFETHSREVVLFRPLIRLTTRLNVSLAGEWSDELKVLDISNFLAIIGIWRVPKSGRVYVLQKHLGLEMLSLEETEAEAEHGL</sequence>
<evidence type="ECO:0000313" key="1">
    <source>
        <dbReference type="EMBL" id="GJJ10028.1"/>
    </source>
</evidence>
<evidence type="ECO:0000313" key="2">
    <source>
        <dbReference type="Proteomes" id="UP001050691"/>
    </source>
</evidence>
<accession>A0AAV5AA30</accession>